<keyword evidence="4 9" id="KW-0064">Aspartyl protease</keyword>
<dbReference type="GO" id="GO:0004190">
    <property type="term" value="F:aspartic-type endopeptidase activity"/>
    <property type="evidence" value="ECO:0007669"/>
    <property type="project" value="UniProtKB-KW"/>
</dbReference>
<dbReference type="PANTHER" id="PTHR47966:SF65">
    <property type="entry name" value="ASPARTIC-TYPE ENDOPEPTIDASE"/>
    <property type="match status" value="1"/>
</dbReference>
<dbReference type="InterPro" id="IPR021109">
    <property type="entry name" value="Peptidase_aspartic_dom_sf"/>
</dbReference>
<evidence type="ECO:0000256" key="8">
    <source>
        <dbReference type="PIRSR" id="PIRSR601461-1"/>
    </source>
</evidence>
<feature type="chain" id="PRO_5034232362" description="Probable aspartic-type endopeptidase OPSB" evidence="11">
    <location>
        <begin position="21"/>
        <end position="474"/>
    </location>
</feature>
<evidence type="ECO:0000256" key="6">
    <source>
        <dbReference type="ARBA" id="ARBA00067536"/>
    </source>
</evidence>
<dbReference type="GO" id="GO:0006508">
    <property type="term" value="P:proteolysis"/>
    <property type="evidence" value="ECO:0007669"/>
    <property type="project" value="UniProtKB-KW"/>
</dbReference>
<evidence type="ECO:0000259" key="12">
    <source>
        <dbReference type="PROSITE" id="PS51767"/>
    </source>
</evidence>
<evidence type="ECO:0000256" key="4">
    <source>
        <dbReference type="ARBA" id="ARBA00022750"/>
    </source>
</evidence>
<keyword evidence="10" id="KW-0812">Transmembrane</keyword>
<dbReference type="InterPro" id="IPR001969">
    <property type="entry name" value="Aspartic_peptidase_AS"/>
</dbReference>
<dbReference type="EMBL" id="JABEYC010000912">
    <property type="protein sequence ID" value="KAF4972498.1"/>
    <property type="molecule type" value="Genomic_DNA"/>
</dbReference>
<dbReference type="PROSITE" id="PS00141">
    <property type="entry name" value="ASP_PROTEASE"/>
    <property type="match status" value="1"/>
</dbReference>
<dbReference type="PANTHER" id="PTHR47966">
    <property type="entry name" value="BETA-SITE APP-CLEAVING ENZYME, ISOFORM A-RELATED"/>
    <property type="match status" value="1"/>
</dbReference>
<evidence type="ECO:0000256" key="11">
    <source>
        <dbReference type="SAM" id="SignalP"/>
    </source>
</evidence>
<evidence type="ECO:0000256" key="2">
    <source>
        <dbReference type="ARBA" id="ARBA00022670"/>
    </source>
</evidence>
<dbReference type="InterPro" id="IPR001461">
    <property type="entry name" value="Aspartic_peptidase_A1"/>
</dbReference>
<dbReference type="PROSITE" id="PS51767">
    <property type="entry name" value="PEPTIDASE_A1"/>
    <property type="match status" value="1"/>
</dbReference>
<evidence type="ECO:0000256" key="5">
    <source>
        <dbReference type="ARBA" id="ARBA00022801"/>
    </source>
</evidence>
<dbReference type="CDD" id="cd05474">
    <property type="entry name" value="SAP_like"/>
    <property type="match status" value="1"/>
</dbReference>
<sequence length="474" mass="50295">MKPIGLFWTLLVSSASSADAISLHKRQDGIEPRVLSLDLQRGKISDPVTHDHTRLRRRSGSVDVGIDNFQTFYFFNASLGTPPQEFRLHIDTGSSDLWVNTQDSALCSTPANVCSESGVYSANGSSTYRYIDHDFNITYADGSGASGDYATDTLSIGKVRVENLQFGVGRQASSEQGVLGIGYPINEAQVSRNKEKPYDNLPAKLAAEGTIASNAYSIWMNDLESATGTILFGGVDRTQYIGDLITLPIEKVRGEYALFYITLTGLSVGSSSLGDGLALAVVLDTGSSLTYLPSALAKAIFDDVGASYQDGARIAYVPCDLADETGNLTFRFSDPAEITVPLSELVLDLTDINGRQMSFDNGEPACMFGIAPAPSKTYILGDTFLRSAYVVFDMGNNEVSLAQSNFDASGSDIVEIGAGDGAVPATMDASEPVVATSGIPLRVKSGAGSILPFGDGFMSVLVGFSVLGFAWGLV</sequence>
<dbReference type="AlphaFoldDB" id="A0A8H4XEU2"/>
<proteinExistence type="inferred from homology"/>
<dbReference type="Gene3D" id="2.40.70.10">
    <property type="entry name" value="Acid Proteases"/>
    <property type="match status" value="2"/>
</dbReference>
<gene>
    <name evidence="13" type="ORF">FZEAL_9578</name>
</gene>
<feature type="transmembrane region" description="Helical" evidence="10">
    <location>
        <begin position="450"/>
        <end position="473"/>
    </location>
</feature>
<comment type="similarity">
    <text evidence="1 9">Belongs to the peptidase A1 family.</text>
</comment>
<reference evidence="13" key="1">
    <citation type="journal article" date="2020" name="BMC Genomics">
        <title>Correction to: Identification and distribution of gene clusters required for synthesis of sphingolipid metabolism inhibitors in diverse species of the filamentous fungus Fusarium.</title>
        <authorList>
            <person name="Kim H.S."/>
            <person name="Lohmar J.M."/>
            <person name="Busman M."/>
            <person name="Brown D.W."/>
            <person name="Naumann T.A."/>
            <person name="Divon H.H."/>
            <person name="Lysoe E."/>
            <person name="Uhlig S."/>
            <person name="Proctor R.H."/>
        </authorList>
    </citation>
    <scope>NUCLEOTIDE SEQUENCE</scope>
    <source>
        <strain evidence="13">NRRL 22465</strain>
    </source>
</reference>
<dbReference type="Pfam" id="PF00026">
    <property type="entry name" value="Asp"/>
    <property type="match status" value="1"/>
</dbReference>
<evidence type="ECO:0000256" key="1">
    <source>
        <dbReference type="ARBA" id="ARBA00007447"/>
    </source>
</evidence>
<evidence type="ECO:0000313" key="14">
    <source>
        <dbReference type="Proteomes" id="UP000635477"/>
    </source>
</evidence>
<evidence type="ECO:0000256" key="7">
    <source>
        <dbReference type="ARBA" id="ARBA00068059"/>
    </source>
</evidence>
<evidence type="ECO:0000256" key="10">
    <source>
        <dbReference type="SAM" id="Phobius"/>
    </source>
</evidence>
<evidence type="ECO:0000256" key="9">
    <source>
        <dbReference type="RuleBase" id="RU000454"/>
    </source>
</evidence>
<dbReference type="PRINTS" id="PR00792">
    <property type="entry name" value="PEPSIN"/>
</dbReference>
<evidence type="ECO:0000313" key="13">
    <source>
        <dbReference type="EMBL" id="KAF4972498.1"/>
    </source>
</evidence>
<feature type="active site" evidence="8">
    <location>
        <position position="91"/>
    </location>
</feature>
<name>A0A8H4XEU2_9HYPO</name>
<organism evidence="13 14">
    <name type="scientific">Fusarium zealandicum</name>
    <dbReference type="NCBI Taxonomy" id="1053134"/>
    <lineage>
        <taxon>Eukaryota</taxon>
        <taxon>Fungi</taxon>
        <taxon>Dikarya</taxon>
        <taxon>Ascomycota</taxon>
        <taxon>Pezizomycotina</taxon>
        <taxon>Sordariomycetes</taxon>
        <taxon>Hypocreomycetidae</taxon>
        <taxon>Hypocreales</taxon>
        <taxon>Nectriaceae</taxon>
        <taxon>Fusarium</taxon>
        <taxon>Fusarium staphyleae species complex</taxon>
    </lineage>
</organism>
<dbReference type="Proteomes" id="UP000635477">
    <property type="component" value="Unassembled WGS sequence"/>
</dbReference>
<evidence type="ECO:0000256" key="3">
    <source>
        <dbReference type="ARBA" id="ARBA00022729"/>
    </source>
</evidence>
<keyword evidence="14" id="KW-1185">Reference proteome</keyword>
<keyword evidence="3 11" id="KW-0732">Signal</keyword>
<keyword evidence="5 9" id="KW-0378">Hydrolase</keyword>
<keyword evidence="10" id="KW-0472">Membrane</keyword>
<feature type="signal peptide" evidence="11">
    <location>
        <begin position="1"/>
        <end position="20"/>
    </location>
</feature>
<dbReference type="OrthoDB" id="771136at2759"/>
<keyword evidence="2 9" id="KW-0645">Protease</keyword>
<dbReference type="SUPFAM" id="SSF50630">
    <property type="entry name" value="Acid proteases"/>
    <property type="match status" value="1"/>
</dbReference>
<dbReference type="FunFam" id="2.40.70.10:FF:000011">
    <property type="entry name" value="Aspartic protease"/>
    <property type="match status" value="1"/>
</dbReference>
<keyword evidence="10" id="KW-1133">Transmembrane helix</keyword>
<reference evidence="13" key="2">
    <citation type="submission" date="2020-05" db="EMBL/GenBank/DDBJ databases">
        <authorList>
            <person name="Kim H.-S."/>
            <person name="Proctor R.H."/>
            <person name="Brown D.W."/>
        </authorList>
    </citation>
    <scope>NUCLEOTIDE SEQUENCE</scope>
    <source>
        <strain evidence="13">NRRL 22465</strain>
    </source>
</reference>
<feature type="active site" evidence="8">
    <location>
        <position position="284"/>
    </location>
</feature>
<comment type="caution">
    <text evidence="13">The sequence shown here is derived from an EMBL/GenBank/DDBJ whole genome shotgun (WGS) entry which is preliminary data.</text>
</comment>
<feature type="domain" description="Peptidase A1" evidence="12">
    <location>
        <begin position="73"/>
        <end position="402"/>
    </location>
</feature>
<dbReference type="InterPro" id="IPR033121">
    <property type="entry name" value="PEPTIDASE_A1"/>
</dbReference>
<accession>A0A8H4XEU2</accession>
<protein>
    <recommendedName>
        <fullName evidence="7">Probable aspartic-type endopeptidase OPSB</fullName>
    </recommendedName>
    <alternativeName>
        <fullName evidence="6">Probable aspartic-type endopeptidase opsB</fullName>
    </alternativeName>
</protein>
<dbReference type="InterPro" id="IPR033876">
    <property type="entry name" value="SAP-like"/>
</dbReference>